<evidence type="ECO:0000313" key="2">
    <source>
        <dbReference type="EMBL" id="KAG7518980.1"/>
    </source>
</evidence>
<feature type="region of interest" description="Disordered" evidence="1">
    <location>
        <begin position="14"/>
        <end position="85"/>
    </location>
</feature>
<evidence type="ECO:0000313" key="3">
    <source>
        <dbReference type="Proteomes" id="UP000693946"/>
    </source>
</evidence>
<evidence type="ECO:0000256" key="1">
    <source>
        <dbReference type="SAM" id="MobiDB-lite"/>
    </source>
</evidence>
<organism evidence="2 3">
    <name type="scientific">Solea senegalensis</name>
    <name type="common">Senegalese sole</name>
    <dbReference type="NCBI Taxonomy" id="28829"/>
    <lineage>
        <taxon>Eukaryota</taxon>
        <taxon>Metazoa</taxon>
        <taxon>Chordata</taxon>
        <taxon>Craniata</taxon>
        <taxon>Vertebrata</taxon>
        <taxon>Euteleostomi</taxon>
        <taxon>Actinopterygii</taxon>
        <taxon>Neopterygii</taxon>
        <taxon>Teleostei</taxon>
        <taxon>Neoteleostei</taxon>
        <taxon>Acanthomorphata</taxon>
        <taxon>Carangaria</taxon>
        <taxon>Pleuronectiformes</taxon>
        <taxon>Pleuronectoidei</taxon>
        <taxon>Soleidae</taxon>
        <taxon>Solea</taxon>
    </lineage>
</organism>
<sequence>MTAGVTWYLHRSFKSASQSEAGQDKFPAGTNLRLPTETVQSRKGSSARTQLSAEPPSPTPQLHSSRLHQTLTHTEESRDKEQRAECSLTVLHTGASDSSIFGATFE</sequence>
<dbReference type="Proteomes" id="UP000693946">
    <property type="component" value="Linkage Group LG12"/>
</dbReference>
<dbReference type="AlphaFoldDB" id="A0AAV6SLN4"/>
<dbReference type="EMBL" id="JAGKHQ010000004">
    <property type="protein sequence ID" value="KAG7518980.1"/>
    <property type="molecule type" value="Genomic_DNA"/>
</dbReference>
<feature type="compositionally biased region" description="Basic and acidic residues" evidence="1">
    <location>
        <begin position="73"/>
        <end position="84"/>
    </location>
</feature>
<reference evidence="2 3" key="1">
    <citation type="journal article" date="2021" name="Sci. Rep.">
        <title>Chromosome anchoring in Senegalese sole (Solea senegalensis) reveals sex-associated markers and genome rearrangements in flatfish.</title>
        <authorList>
            <person name="Guerrero-Cozar I."/>
            <person name="Gomez-Garrido J."/>
            <person name="Berbel C."/>
            <person name="Martinez-Blanch J.F."/>
            <person name="Alioto T."/>
            <person name="Claros M.G."/>
            <person name="Gagnaire P.A."/>
            <person name="Manchado M."/>
        </authorList>
    </citation>
    <scope>NUCLEOTIDE SEQUENCE [LARGE SCALE GENOMIC DNA]</scope>
    <source>
        <strain evidence="2">Sse05_10M</strain>
    </source>
</reference>
<comment type="caution">
    <text evidence="2">The sequence shown here is derived from an EMBL/GenBank/DDBJ whole genome shotgun (WGS) entry which is preliminary data.</text>
</comment>
<gene>
    <name evidence="2" type="ORF">JOB18_048606</name>
</gene>
<keyword evidence="3" id="KW-1185">Reference proteome</keyword>
<accession>A0AAV6SLN4</accession>
<feature type="compositionally biased region" description="Polar residues" evidence="1">
    <location>
        <begin position="60"/>
        <end position="72"/>
    </location>
</feature>
<name>A0AAV6SLN4_SOLSE</name>
<proteinExistence type="predicted"/>
<feature type="compositionally biased region" description="Polar residues" evidence="1">
    <location>
        <begin position="37"/>
        <end position="52"/>
    </location>
</feature>
<protein>
    <submittedName>
        <fullName evidence="2">Uncharacterized protein</fullName>
    </submittedName>
</protein>